<sequence>MIRNVPRDQWLYPDRGMIKWLGYFLSDHTQDMTDKKIAEAPTIRLPQQDAKTIDKLLQISWRNAMQITLQLNADGYLNVCNLDGIVIGAYDQSIYFQTDKLITISVADIRHASLKKGRHTD</sequence>
<evidence type="ECO:0008006" key="3">
    <source>
        <dbReference type="Google" id="ProtNLM"/>
    </source>
</evidence>
<proteinExistence type="predicted"/>
<name>A0ABQ3VZ31_9LACO</name>
<dbReference type="RefSeq" id="WP_203629725.1">
    <property type="nucleotide sequence ID" value="NZ_BNJR01000011.1"/>
</dbReference>
<dbReference type="EMBL" id="BNJR01000011">
    <property type="protein sequence ID" value="GHP13686.1"/>
    <property type="molecule type" value="Genomic_DNA"/>
</dbReference>
<protein>
    <recommendedName>
        <fullName evidence="3">DNA-directed RNA polymerase beta subunit</fullName>
    </recommendedName>
</protein>
<gene>
    <name evidence="1" type="ORF">YK48G_11110</name>
</gene>
<accession>A0ABQ3VZ31</accession>
<evidence type="ECO:0000313" key="1">
    <source>
        <dbReference type="EMBL" id="GHP13686.1"/>
    </source>
</evidence>
<organism evidence="1 2">
    <name type="scientific">Lentilactobacillus fungorum</name>
    <dbReference type="NCBI Taxonomy" id="2201250"/>
    <lineage>
        <taxon>Bacteria</taxon>
        <taxon>Bacillati</taxon>
        <taxon>Bacillota</taxon>
        <taxon>Bacilli</taxon>
        <taxon>Lactobacillales</taxon>
        <taxon>Lactobacillaceae</taxon>
        <taxon>Lentilactobacillus</taxon>
    </lineage>
</organism>
<reference evidence="1 2" key="1">
    <citation type="journal article" date="2021" name="Int. J. Syst. Evol. Microbiol.">
        <title>Lentilactobacillus fungorum sp. nov., isolated from spent mushroom substrates.</title>
        <authorList>
            <person name="Tohno M."/>
            <person name="Tanizawa Y."/>
            <person name="Kojima Y."/>
            <person name="Sakamoto M."/>
            <person name="Ohkuma M."/>
            <person name="Kobayashi H."/>
        </authorList>
    </citation>
    <scope>NUCLEOTIDE SEQUENCE [LARGE SCALE GENOMIC DNA]</scope>
    <source>
        <strain evidence="1 2">YK48G</strain>
    </source>
</reference>
<keyword evidence="2" id="KW-1185">Reference proteome</keyword>
<comment type="caution">
    <text evidence="1">The sequence shown here is derived from an EMBL/GenBank/DDBJ whole genome shotgun (WGS) entry which is preliminary data.</text>
</comment>
<evidence type="ECO:0000313" key="2">
    <source>
        <dbReference type="Proteomes" id="UP000604765"/>
    </source>
</evidence>
<dbReference type="Proteomes" id="UP000604765">
    <property type="component" value="Unassembled WGS sequence"/>
</dbReference>